<name>A0ABV0UHP3_9TELE</name>
<organism evidence="1 2">
    <name type="scientific">Ilyodon furcidens</name>
    <name type="common">goldbreast splitfin</name>
    <dbReference type="NCBI Taxonomy" id="33524"/>
    <lineage>
        <taxon>Eukaryota</taxon>
        <taxon>Metazoa</taxon>
        <taxon>Chordata</taxon>
        <taxon>Craniata</taxon>
        <taxon>Vertebrata</taxon>
        <taxon>Euteleostomi</taxon>
        <taxon>Actinopterygii</taxon>
        <taxon>Neopterygii</taxon>
        <taxon>Teleostei</taxon>
        <taxon>Neoteleostei</taxon>
        <taxon>Acanthomorphata</taxon>
        <taxon>Ovalentaria</taxon>
        <taxon>Atherinomorphae</taxon>
        <taxon>Cyprinodontiformes</taxon>
        <taxon>Goodeidae</taxon>
        <taxon>Ilyodon</taxon>
    </lineage>
</organism>
<gene>
    <name evidence="1" type="ORF">ILYODFUR_019540</name>
</gene>
<evidence type="ECO:0000313" key="2">
    <source>
        <dbReference type="Proteomes" id="UP001482620"/>
    </source>
</evidence>
<protein>
    <submittedName>
        <fullName evidence="1">Uncharacterized protein</fullName>
    </submittedName>
</protein>
<dbReference type="Proteomes" id="UP001482620">
    <property type="component" value="Unassembled WGS sequence"/>
</dbReference>
<accession>A0ABV0UHP3</accession>
<comment type="caution">
    <text evidence="1">The sequence shown here is derived from an EMBL/GenBank/DDBJ whole genome shotgun (WGS) entry which is preliminary data.</text>
</comment>
<proteinExistence type="predicted"/>
<evidence type="ECO:0000313" key="1">
    <source>
        <dbReference type="EMBL" id="MEQ2244660.1"/>
    </source>
</evidence>
<sequence>MLSLEELQRSTAQVGSSVSTTVRCALYKSDFMVKKIKEENYCSQESKSCLDHKPQQTFLQLKVVLQSIDLCLVHMAGFFFDLIFPFRHAAIIMMTSDNLMRYSCCV</sequence>
<keyword evidence="2" id="KW-1185">Reference proteome</keyword>
<dbReference type="EMBL" id="JAHRIQ010071475">
    <property type="protein sequence ID" value="MEQ2244660.1"/>
    <property type="molecule type" value="Genomic_DNA"/>
</dbReference>
<reference evidence="1 2" key="1">
    <citation type="submission" date="2021-06" db="EMBL/GenBank/DDBJ databases">
        <authorList>
            <person name="Palmer J.M."/>
        </authorList>
    </citation>
    <scope>NUCLEOTIDE SEQUENCE [LARGE SCALE GENOMIC DNA]</scope>
    <source>
        <strain evidence="2">if_2019</strain>
        <tissue evidence="1">Muscle</tissue>
    </source>
</reference>